<accession>A0A0C2CMF6</accession>
<dbReference type="Proteomes" id="UP000031599">
    <property type="component" value="Unassembled WGS sequence"/>
</dbReference>
<gene>
    <name evidence="1" type="ORF">DB30_01476</name>
</gene>
<evidence type="ECO:0000313" key="2">
    <source>
        <dbReference type="Proteomes" id="UP000031599"/>
    </source>
</evidence>
<dbReference type="AlphaFoldDB" id="A0A0C2CMF6"/>
<comment type="caution">
    <text evidence="1">The sequence shown here is derived from an EMBL/GenBank/DDBJ whole genome shotgun (WGS) entry which is preliminary data.</text>
</comment>
<organism evidence="1 2">
    <name type="scientific">Enhygromyxa salina</name>
    <dbReference type="NCBI Taxonomy" id="215803"/>
    <lineage>
        <taxon>Bacteria</taxon>
        <taxon>Pseudomonadati</taxon>
        <taxon>Myxococcota</taxon>
        <taxon>Polyangia</taxon>
        <taxon>Nannocystales</taxon>
        <taxon>Nannocystaceae</taxon>
        <taxon>Enhygromyxa</taxon>
    </lineage>
</organism>
<reference evidence="1 2" key="1">
    <citation type="submission" date="2014-12" db="EMBL/GenBank/DDBJ databases">
        <title>Genome assembly of Enhygromyxa salina DSM 15201.</title>
        <authorList>
            <person name="Sharma G."/>
            <person name="Subramanian S."/>
        </authorList>
    </citation>
    <scope>NUCLEOTIDE SEQUENCE [LARGE SCALE GENOMIC DNA]</scope>
    <source>
        <strain evidence="1 2">DSM 15201</strain>
    </source>
</reference>
<sequence>MFVQSSWNAFSAFQVFGDHVPMDGFSLVVRISADPSAVEDMIAARAPQQAALDPELAVMMLRAGLGLVLSPSVSFVYANPDETIAVLRRESVFEVGQSLEVHDHLISSWAARMALISGVSLPISGRVYEFPDMGVVRKAVRSAMDNHEEQTMQRSALRLGAQLRGRGEPFHTSMVETLEEQSHLLRDGGIDVDGLPSWWWRGIAARAASVSDPNQVEIWSQLPSSEQMSALIG</sequence>
<proteinExistence type="predicted"/>
<name>A0A0C2CMF6_9BACT</name>
<evidence type="ECO:0000313" key="1">
    <source>
        <dbReference type="EMBL" id="KIG12441.1"/>
    </source>
</evidence>
<protein>
    <submittedName>
        <fullName evidence="1">Uncharacterized protein</fullName>
    </submittedName>
</protein>
<dbReference type="EMBL" id="JMCC02000131">
    <property type="protein sequence ID" value="KIG12441.1"/>
    <property type="molecule type" value="Genomic_DNA"/>
</dbReference>